<keyword evidence="2" id="KW-1133">Transmembrane helix</keyword>
<keyword evidence="2" id="KW-0472">Membrane</keyword>
<dbReference type="EMBL" id="JAUSUG010000012">
    <property type="protein sequence ID" value="MDQ0255666.1"/>
    <property type="molecule type" value="Genomic_DNA"/>
</dbReference>
<dbReference type="SUPFAM" id="SSF63817">
    <property type="entry name" value="Sortase"/>
    <property type="match status" value="1"/>
</dbReference>
<name>A0ABT9ZWR5_9BACI</name>
<dbReference type="InterPro" id="IPR005754">
    <property type="entry name" value="Sortase"/>
</dbReference>
<dbReference type="NCBIfam" id="NF033746">
    <property type="entry name" value="class_D_sortase"/>
    <property type="match status" value="1"/>
</dbReference>
<keyword evidence="4" id="KW-1185">Reference proteome</keyword>
<organism evidence="3 4">
    <name type="scientific">Evansella vedderi</name>
    <dbReference type="NCBI Taxonomy" id="38282"/>
    <lineage>
        <taxon>Bacteria</taxon>
        <taxon>Bacillati</taxon>
        <taxon>Bacillota</taxon>
        <taxon>Bacilli</taxon>
        <taxon>Bacillales</taxon>
        <taxon>Bacillaceae</taxon>
        <taxon>Evansella</taxon>
    </lineage>
</organism>
<dbReference type="Proteomes" id="UP001230005">
    <property type="component" value="Unassembled WGS sequence"/>
</dbReference>
<evidence type="ECO:0000256" key="1">
    <source>
        <dbReference type="ARBA" id="ARBA00022801"/>
    </source>
</evidence>
<evidence type="ECO:0000313" key="3">
    <source>
        <dbReference type="EMBL" id="MDQ0255666.1"/>
    </source>
</evidence>
<proteinExistence type="predicted"/>
<dbReference type="RefSeq" id="WP_307326720.1">
    <property type="nucleotide sequence ID" value="NZ_JAUSUG010000012.1"/>
</dbReference>
<dbReference type="NCBIfam" id="TIGR01076">
    <property type="entry name" value="sortase_fam"/>
    <property type="match status" value="1"/>
</dbReference>
<gene>
    <name evidence="3" type="ORF">J2S74_003048</name>
</gene>
<keyword evidence="2" id="KW-0812">Transmembrane</keyword>
<comment type="caution">
    <text evidence="3">The sequence shown here is derived from an EMBL/GenBank/DDBJ whole genome shotgun (WGS) entry which is preliminary data.</text>
</comment>
<protein>
    <submittedName>
        <fullName evidence="3">Sortase A</fullName>
        <ecNumber evidence="3">3.4.22.70</ecNumber>
    </submittedName>
</protein>
<dbReference type="InterPro" id="IPR023365">
    <property type="entry name" value="Sortase_dom-sf"/>
</dbReference>
<sequence length="221" mass="24975">MNKWSNLIRKIATGITVLGSILFIYAIFNYAPIFFVNNETYEYVSNDFLERETIRAAENIVETDLNISETNNINLEDVLLYPKRPEIGEEIGILDIPVINAKLPIFHGTDEDELDRGVGHYRGSVLPGEPDHSILSGHRDTVFRELKDVNINDELIVTTTAGQFTYVVVDIYIVDAEDTSVIRPTGKPTLSLTTCYPFTFIGNAPERYILEADLVDFQLNQ</sequence>
<dbReference type="InterPro" id="IPR053525">
    <property type="entry name" value="Sortase_D"/>
</dbReference>
<keyword evidence="1 3" id="KW-0378">Hydrolase</keyword>
<feature type="transmembrane region" description="Helical" evidence="2">
    <location>
        <begin position="7"/>
        <end position="28"/>
    </location>
</feature>
<dbReference type="GO" id="GO:0016787">
    <property type="term" value="F:hydrolase activity"/>
    <property type="evidence" value="ECO:0007669"/>
    <property type="project" value="UniProtKB-KW"/>
</dbReference>
<dbReference type="Pfam" id="PF04203">
    <property type="entry name" value="Sortase"/>
    <property type="match status" value="1"/>
</dbReference>
<reference evidence="3 4" key="1">
    <citation type="submission" date="2023-07" db="EMBL/GenBank/DDBJ databases">
        <title>Genomic Encyclopedia of Type Strains, Phase IV (KMG-IV): sequencing the most valuable type-strain genomes for metagenomic binning, comparative biology and taxonomic classification.</title>
        <authorList>
            <person name="Goeker M."/>
        </authorList>
    </citation>
    <scope>NUCLEOTIDE SEQUENCE [LARGE SCALE GENOMIC DNA]</scope>
    <source>
        <strain evidence="3 4">DSM 9768</strain>
    </source>
</reference>
<accession>A0ABT9ZWR5</accession>
<evidence type="ECO:0000313" key="4">
    <source>
        <dbReference type="Proteomes" id="UP001230005"/>
    </source>
</evidence>
<evidence type="ECO:0000256" key="2">
    <source>
        <dbReference type="SAM" id="Phobius"/>
    </source>
</evidence>
<dbReference type="InterPro" id="IPR041999">
    <property type="entry name" value="Sortase_D_1"/>
</dbReference>
<dbReference type="CDD" id="cd05828">
    <property type="entry name" value="Sortase_D_1"/>
    <property type="match status" value="1"/>
</dbReference>
<dbReference type="Gene3D" id="2.40.260.10">
    <property type="entry name" value="Sortase"/>
    <property type="match status" value="1"/>
</dbReference>
<dbReference type="EC" id="3.4.22.70" evidence="3"/>